<feature type="region of interest" description="Disordered" evidence="1">
    <location>
        <begin position="498"/>
        <end position="530"/>
    </location>
</feature>
<reference evidence="3" key="2">
    <citation type="submission" date="2022-01" db="EMBL/GenBank/DDBJ databases">
        <authorList>
            <person name="Yamashiro T."/>
            <person name="Shiraishi A."/>
            <person name="Satake H."/>
            <person name="Nakayama K."/>
        </authorList>
    </citation>
    <scope>NUCLEOTIDE SEQUENCE</scope>
</reference>
<evidence type="ECO:0000313" key="4">
    <source>
        <dbReference type="Proteomes" id="UP001151760"/>
    </source>
</evidence>
<evidence type="ECO:0000259" key="2">
    <source>
        <dbReference type="Pfam" id="PF07727"/>
    </source>
</evidence>
<feature type="region of interest" description="Disordered" evidence="1">
    <location>
        <begin position="203"/>
        <end position="247"/>
    </location>
</feature>
<feature type="compositionally biased region" description="Basic and acidic residues" evidence="1">
    <location>
        <begin position="520"/>
        <end position="530"/>
    </location>
</feature>
<organism evidence="3 4">
    <name type="scientific">Tanacetum coccineum</name>
    <dbReference type="NCBI Taxonomy" id="301880"/>
    <lineage>
        <taxon>Eukaryota</taxon>
        <taxon>Viridiplantae</taxon>
        <taxon>Streptophyta</taxon>
        <taxon>Embryophyta</taxon>
        <taxon>Tracheophyta</taxon>
        <taxon>Spermatophyta</taxon>
        <taxon>Magnoliopsida</taxon>
        <taxon>eudicotyledons</taxon>
        <taxon>Gunneridae</taxon>
        <taxon>Pentapetalae</taxon>
        <taxon>asterids</taxon>
        <taxon>campanulids</taxon>
        <taxon>Asterales</taxon>
        <taxon>Asteraceae</taxon>
        <taxon>Asteroideae</taxon>
        <taxon>Anthemideae</taxon>
        <taxon>Anthemidinae</taxon>
        <taxon>Tanacetum</taxon>
    </lineage>
</organism>
<dbReference type="Pfam" id="PF07727">
    <property type="entry name" value="RVT_2"/>
    <property type="match status" value="1"/>
</dbReference>
<feature type="compositionally biased region" description="Polar residues" evidence="1">
    <location>
        <begin position="235"/>
        <end position="247"/>
    </location>
</feature>
<gene>
    <name evidence="3" type="ORF">Tco_0725345</name>
</gene>
<reference evidence="3" key="1">
    <citation type="journal article" date="2022" name="Int. J. Mol. Sci.">
        <title>Draft Genome of Tanacetum Coccineum: Genomic Comparison of Closely Related Tanacetum-Family Plants.</title>
        <authorList>
            <person name="Yamashiro T."/>
            <person name="Shiraishi A."/>
            <person name="Nakayama K."/>
            <person name="Satake H."/>
        </authorList>
    </citation>
    <scope>NUCLEOTIDE SEQUENCE</scope>
</reference>
<keyword evidence="4" id="KW-1185">Reference proteome</keyword>
<evidence type="ECO:0000256" key="1">
    <source>
        <dbReference type="SAM" id="MobiDB-lite"/>
    </source>
</evidence>
<dbReference type="EMBL" id="BQNB010010305">
    <property type="protein sequence ID" value="GJS75464.1"/>
    <property type="molecule type" value="Genomic_DNA"/>
</dbReference>
<dbReference type="InterPro" id="IPR043502">
    <property type="entry name" value="DNA/RNA_pol_sf"/>
</dbReference>
<feature type="domain" description="Reverse transcriptase Ty1/copia-type" evidence="2">
    <location>
        <begin position="285"/>
        <end position="445"/>
    </location>
</feature>
<feature type="compositionally biased region" description="Basic and acidic residues" evidence="1">
    <location>
        <begin position="498"/>
        <end position="511"/>
    </location>
</feature>
<accession>A0ABQ4YCM2</accession>
<sequence>MSNNSQGKKQEVEDHRRKFKFSNNKTFVTACNESLNAKTLNVNVVPVLRCGKSCADMKIMISLDHSVHRRLWCSKHMTGNRKLLTTFVEKFAGNGDVLEMIKLHQFLWLWRSVSRTITIKRGYYGRRAYSQFILRSSNSCDEIWKLLFRWENLDKIRKRSRKGPSDPGPTKFNNGTEEWTIYVPVHKVKKMFLRSALAETSSAVHAADNPDKRQQHNTTHTSTTTDVADPPLLNIHSTHQTPTQVPTVSAPENIIQAETNTENAQFDNKTSTRNRWPDVYVRTHLYQMDVKTAFLYEPLKEEVYVNQQDGFVYPYHPDKVYRLKKALYGLKQAPRAWYDELSNFLVFEGFSKGSIDPTLFTIKHKEDILLVQIYVDNIIFGSTNPKLSKRFGKLMHNKFDMSMMGELKFFLGIQIHQSPRGIFINQAKYAQEILKKHGMTSCDSMVHQCNKTSCADFESYALSWKPCQGDSLNLPDHRAQVDQGSQIKMIQVKEMMQDNDLKNLKSKDKGSKSRSQSMDEQSHYKQDKTITRQSINVKRHIFNVIGDTEKFEERDLNIGGDC</sequence>
<proteinExistence type="predicted"/>
<dbReference type="InterPro" id="IPR013103">
    <property type="entry name" value="RVT_2"/>
</dbReference>
<dbReference type="SUPFAM" id="SSF56672">
    <property type="entry name" value="DNA/RNA polymerases"/>
    <property type="match status" value="1"/>
</dbReference>
<name>A0ABQ4YCM2_9ASTR</name>
<evidence type="ECO:0000313" key="3">
    <source>
        <dbReference type="EMBL" id="GJS75464.1"/>
    </source>
</evidence>
<protein>
    <submittedName>
        <fullName evidence="3">Retrovirus-related pol polyprotein from transposon TNT 1-94</fullName>
    </submittedName>
</protein>
<comment type="caution">
    <text evidence="3">The sequence shown here is derived from an EMBL/GenBank/DDBJ whole genome shotgun (WGS) entry which is preliminary data.</text>
</comment>
<dbReference type="Proteomes" id="UP001151760">
    <property type="component" value="Unassembled WGS sequence"/>
</dbReference>